<evidence type="ECO:0000256" key="3">
    <source>
        <dbReference type="ARBA" id="ARBA00004127"/>
    </source>
</evidence>
<feature type="signal peptide" evidence="18">
    <location>
        <begin position="1"/>
        <end position="26"/>
    </location>
</feature>
<keyword evidence="22" id="KW-1185">Reference proteome</keyword>
<comment type="catalytic activity">
    <reaction evidence="15">
        <text>a di-trans,poly-cis-dolichyl diphosphooligosaccharide + L-asparaginyl-[protein] = N(4)-(oligosaccharide-(1-&gt;4)-N-acetyl-beta-D-glucosaminyl-(1-&gt;4)-N-acetyl-beta-D-glucosaminyl)-L-asparaginyl-[protein] + a di-trans,poly-cis-dolichyl diphosphate + H(+)</text>
        <dbReference type="Rhea" id="RHEA:22980"/>
        <dbReference type="Rhea" id="RHEA-COMP:12804"/>
        <dbReference type="Rhea" id="RHEA-COMP:12805"/>
        <dbReference type="Rhea" id="RHEA-COMP:19506"/>
        <dbReference type="Rhea" id="RHEA-COMP:19509"/>
        <dbReference type="ChEBI" id="CHEBI:15378"/>
        <dbReference type="ChEBI" id="CHEBI:50347"/>
        <dbReference type="ChEBI" id="CHEBI:57497"/>
        <dbReference type="ChEBI" id="CHEBI:57570"/>
        <dbReference type="ChEBI" id="CHEBI:132529"/>
        <dbReference type="EC" id="2.4.99.18"/>
    </reaction>
</comment>
<evidence type="ECO:0000313" key="22">
    <source>
        <dbReference type="Proteomes" id="UP001515480"/>
    </source>
</evidence>
<dbReference type="GO" id="GO:0004579">
    <property type="term" value="F:dolichyl-diphosphooligosaccharide-protein glycotransferase activity"/>
    <property type="evidence" value="ECO:0007669"/>
    <property type="project" value="UniProtKB-EC"/>
</dbReference>
<dbReference type="Gene3D" id="3.40.50.12610">
    <property type="match status" value="1"/>
</dbReference>
<proteinExistence type="inferred from homology"/>
<dbReference type="PANTHER" id="PTHR13872">
    <property type="entry name" value="DOLICHYL-DIPHOSPHOOLIGOSACCHARIDE--PROTEIN GLYCOSYLTRANSFERASE SUBUNIT"/>
    <property type="match status" value="1"/>
</dbReference>
<evidence type="ECO:0000313" key="21">
    <source>
        <dbReference type="EMBL" id="KAL1515880.1"/>
    </source>
</evidence>
<evidence type="ECO:0000256" key="13">
    <source>
        <dbReference type="ARBA" id="ARBA00023136"/>
    </source>
</evidence>
<evidence type="ECO:0000256" key="11">
    <source>
        <dbReference type="ARBA" id="ARBA00022842"/>
    </source>
</evidence>
<feature type="compositionally biased region" description="Basic residues" evidence="16">
    <location>
        <begin position="944"/>
        <end position="958"/>
    </location>
</feature>
<feature type="transmembrane region" description="Helical" evidence="17">
    <location>
        <begin position="381"/>
        <end position="413"/>
    </location>
</feature>
<reference evidence="21 22" key="1">
    <citation type="journal article" date="2024" name="Science">
        <title>Giant polyketide synthase enzymes in the biosynthesis of giant marine polyether toxins.</title>
        <authorList>
            <person name="Fallon T.R."/>
            <person name="Shende V.V."/>
            <person name="Wierzbicki I.H."/>
            <person name="Pendleton A.L."/>
            <person name="Watervoot N.F."/>
            <person name="Auber R.P."/>
            <person name="Gonzalez D.J."/>
            <person name="Wisecaver J.H."/>
            <person name="Moore B.S."/>
        </authorList>
    </citation>
    <scope>NUCLEOTIDE SEQUENCE [LARGE SCALE GENOMIC DNA]</scope>
    <source>
        <strain evidence="21 22">12B1</strain>
    </source>
</reference>
<comment type="subcellular location">
    <subcellularLocation>
        <location evidence="3">Endomembrane system</location>
        <topology evidence="3">Multi-pass membrane protein</topology>
    </subcellularLocation>
</comment>
<dbReference type="FunFam" id="3.40.50.12610:FF:000003">
    <property type="entry name" value="Oligosaccharyl transferase-like protein"/>
    <property type="match status" value="1"/>
</dbReference>
<evidence type="ECO:0000256" key="15">
    <source>
        <dbReference type="ARBA" id="ARBA00048829"/>
    </source>
</evidence>
<evidence type="ECO:0000256" key="8">
    <source>
        <dbReference type="ARBA" id="ARBA00022679"/>
    </source>
</evidence>
<keyword evidence="7" id="KW-0328">Glycosyltransferase</keyword>
<evidence type="ECO:0000256" key="9">
    <source>
        <dbReference type="ARBA" id="ARBA00022692"/>
    </source>
</evidence>
<feature type="transmembrane region" description="Helical" evidence="17">
    <location>
        <begin position="420"/>
        <end position="440"/>
    </location>
</feature>
<keyword evidence="18" id="KW-0732">Signal</keyword>
<dbReference type="EC" id="2.4.99.18" evidence="6"/>
<name>A0AB34JBU5_PRYPA</name>
<evidence type="ECO:0000256" key="12">
    <source>
        <dbReference type="ARBA" id="ARBA00022989"/>
    </source>
</evidence>
<evidence type="ECO:0000256" key="16">
    <source>
        <dbReference type="SAM" id="MobiDB-lite"/>
    </source>
</evidence>
<organism evidence="21 22">
    <name type="scientific">Prymnesium parvum</name>
    <name type="common">Toxic golden alga</name>
    <dbReference type="NCBI Taxonomy" id="97485"/>
    <lineage>
        <taxon>Eukaryota</taxon>
        <taxon>Haptista</taxon>
        <taxon>Haptophyta</taxon>
        <taxon>Prymnesiophyceae</taxon>
        <taxon>Prymnesiales</taxon>
        <taxon>Prymnesiaceae</taxon>
        <taxon>Prymnesium</taxon>
    </lineage>
</organism>
<dbReference type="InterPro" id="IPR048999">
    <property type="entry name" value="STT3-PglB_core"/>
</dbReference>
<keyword evidence="9 17" id="KW-0812">Transmembrane</keyword>
<evidence type="ECO:0000256" key="17">
    <source>
        <dbReference type="SAM" id="Phobius"/>
    </source>
</evidence>
<dbReference type="Proteomes" id="UP001515480">
    <property type="component" value="Unassembled WGS sequence"/>
</dbReference>
<gene>
    <name evidence="21" type="ORF">AB1Y20_002495</name>
</gene>
<dbReference type="PANTHER" id="PTHR13872:SF1">
    <property type="entry name" value="DOLICHYL-DIPHOSPHOOLIGOSACCHARIDE--PROTEIN GLYCOSYLTRANSFERASE SUBUNIT STT3B"/>
    <property type="match status" value="1"/>
</dbReference>
<keyword evidence="13 17" id="KW-0472">Membrane</keyword>
<keyword evidence="8" id="KW-0808">Transferase</keyword>
<evidence type="ECO:0000256" key="4">
    <source>
        <dbReference type="ARBA" id="ARBA00004922"/>
    </source>
</evidence>
<sequence>MRAAKAAALVGKALVLLAWLAAFAYAGKQAYSIRLYAIKTYGRIIHEFDPWFNFRATKYLAENGLQRFFTWFDYESWYPLGRPVGTTIYPGMQMTSVAIWEALKHTMKKPLSLNDVCCFVPAWFGVSASIFLGLLTTECSRSHAAGAAGALIMSTVPAHLMRSVGGGYDNESIALTAMCATFFCWVRALRADPAVTDGRATKGSYVFGALCGVCYIYMVAAWGGFVFVLNMIGAHAAMLILLGRYTSKLHRAYSLFFIIGTSGAMRVPVVGWSPLRSLEQLAPLLAFVGIQGLEYCEVMRRKRKLTMMQHQLLRLKVALVIGLAVGAVAAYLYPTGYFGPLSARVRGLFVKHTRTGNPLVDSVAEHQPANAQAYQQYLHHIYYIAPVGLALSLLTWTDSNSFLVLYAIVAYYFSNRMARLVILLGPVASALGGVAVGWAVDQLLLYPAGRLFLSLAFGSPTADTDYDIVAAPARTRQKGKDADEAIAKLEIIASNMKKKLFGLYSMRAVLVLRIALGVMAVQWILPHYKEFDKYSHQIAESLSQPSIMFKARLQNGREIMVDDYREAYWWLRDQTPSDARVMAWWDYGYQIAGIANRTTIADGNTWNHEHIATLGRILSASEDKAHRIARHLADYVLVWAGGGGDDLAKSPHMARIGNSVYHDICPEPTCSQFGFYQGGVPTPMMAECLLYKMVNYGQPGVDLNPKKFTHAYTSKYGKVRIFKVRNVSRKSKEWVADPANRICDAPGSWYCTGQYPPALWPLIAKRKPFQQLEDFNSVKDETSRKYVEDYHKGMDRHKAGGRDAESDLDYATSLDSMGFKYVGCYGAESALGADKVYAGGEKGAQFGLALQFAAQKNKKYLAIASRGVDGHVFAFNEKPRKSKKFDDEGCDVPCADVDAYRCGCADEMCDDLPAAPGETNRRRWVVYEIPMETLQMLQAQNQKKPGRRSSKRSGSRRP</sequence>
<evidence type="ECO:0000256" key="14">
    <source>
        <dbReference type="ARBA" id="ARBA00023211"/>
    </source>
</evidence>
<keyword evidence="10" id="KW-0479">Metal-binding</keyword>
<dbReference type="GO" id="GO:0046872">
    <property type="term" value="F:metal ion binding"/>
    <property type="evidence" value="ECO:0007669"/>
    <property type="project" value="UniProtKB-KW"/>
</dbReference>
<evidence type="ECO:0000256" key="6">
    <source>
        <dbReference type="ARBA" id="ARBA00012605"/>
    </source>
</evidence>
<dbReference type="AlphaFoldDB" id="A0AB34JBU5"/>
<dbReference type="GO" id="GO:0016020">
    <property type="term" value="C:membrane"/>
    <property type="evidence" value="ECO:0007669"/>
    <property type="project" value="InterPro"/>
</dbReference>
<dbReference type="EMBL" id="JBGBPQ010000011">
    <property type="protein sequence ID" value="KAL1515880.1"/>
    <property type="molecule type" value="Genomic_DNA"/>
</dbReference>
<dbReference type="InterPro" id="IPR048307">
    <property type="entry name" value="STT3_N"/>
</dbReference>
<dbReference type="Pfam" id="PF02516">
    <property type="entry name" value="STT3"/>
    <property type="match status" value="1"/>
</dbReference>
<feature type="domain" description="Oligosaccharyl transferase STT3 N-terminal" evidence="19">
    <location>
        <begin position="24"/>
        <end position="424"/>
    </location>
</feature>
<keyword evidence="11" id="KW-0460">Magnesium</keyword>
<feature type="region of interest" description="Disordered" evidence="16">
    <location>
        <begin position="937"/>
        <end position="958"/>
    </location>
</feature>
<feature type="transmembrane region" description="Helical" evidence="17">
    <location>
        <begin position="281"/>
        <end position="300"/>
    </location>
</feature>
<feature type="transmembrane region" description="Helical" evidence="17">
    <location>
        <begin position="119"/>
        <end position="137"/>
    </location>
</feature>
<feature type="transmembrane region" description="Helical" evidence="17">
    <location>
        <begin position="312"/>
        <end position="333"/>
    </location>
</feature>
<comment type="similarity">
    <text evidence="5">Belongs to the STT3 family.</text>
</comment>
<dbReference type="GO" id="GO:0012505">
    <property type="term" value="C:endomembrane system"/>
    <property type="evidence" value="ECO:0007669"/>
    <property type="project" value="UniProtKB-SubCell"/>
</dbReference>
<evidence type="ECO:0000259" key="20">
    <source>
        <dbReference type="Pfam" id="PF21436"/>
    </source>
</evidence>
<feature type="transmembrane region" description="Helical" evidence="17">
    <location>
        <begin position="144"/>
        <end position="161"/>
    </location>
</feature>
<comment type="cofactor">
    <cofactor evidence="2">
        <name>Mg(2+)</name>
        <dbReference type="ChEBI" id="CHEBI:18420"/>
    </cofactor>
</comment>
<dbReference type="InterPro" id="IPR003674">
    <property type="entry name" value="Oligo_trans_STT3"/>
</dbReference>
<keyword evidence="14" id="KW-0464">Manganese</keyword>
<evidence type="ECO:0000256" key="10">
    <source>
        <dbReference type="ARBA" id="ARBA00022723"/>
    </source>
</evidence>
<evidence type="ECO:0000259" key="19">
    <source>
        <dbReference type="Pfam" id="PF02516"/>
    </source>
</evidence>
<dbReference type="Pfam" id="PF21436">
    <property type="entry name" value="STT3-PglB_core"/>
    <property type="match status" value="1"/>
</dbReference>
<feature type="transmembrane region" description="Helical" evidence="17">
    <location>
        <begin position="255"/>
        <end position="275"/>
    </location>
</feature>
<feature type="transmembrane region" description="Helical" evidence="17">
    <location>
        <begin position="203"/>
        <end position="220"/>
    </location>
</feature>
<comment type="cofactor">
    <cofactor evidence="1">
        <name>Mn(2+)</name>
        <dbReference type="ChEBI" id="CHEBI:29035"/>
    </cofactor>
</comment>
<comment type="caution">
    <text evidence="21">The sequence shown here is derived from an EMBL/GenBank/DDBJ whole genome shotgun (WGS) entry which is preliminary data.</text>
</comment>
<feature type="transmembrane region" description="Helical" evidence="17">
    <location>
        <begin position="173"/>
        <end position="191"/>
    </location>
</feature>
<evidence type="ECO:0000256" key="18">
    <source>
        <dbReference type="SAM" id="SignalP"/>
    </source>
</evidence>
<evidence type="ECO:0000256" key="5">
    <source>
        <dbReference type="ARBA" id="ARBA00010810"/>
    </source>
</evidence>
<feature type="domain" description="STT3/PglB/AglB core" evidence="20">
    <location>
        <begin position="580"/>
        <end position="635"/>
    </location>
</feature>
<protein>
    <recommendedName>
        <fullName evidence="6">dolichyl-diphosphooligosaccharide--protein glycotransferase</fullName>
        <ecNumber evidence="6">2.4.99.18</ecNumber>
    </recommendedName>
</protein>
<accession>A0AB34JBU5</accession>
<evidence type="ECO:0000256" key="2">
    <source>
        <dbReference type="ARBA" id="ARBA00001946"/>
    </source>
</evidence>
<evidence type="ECO:0000256" key="1">
    <source>
        <dbReference type="ARBA" id="ARBA00001936"/>
    </source>
</evidence>
<comment type="pathway">
    <text evidence="4">Protein modification; protein glycosylation.</text>
</comment>
<evidence type="ECO:0000256" key="7">
    <source>
        <dbReference type="ARBA" id="ARBA00022676"/>
    </source>
</evidence>
<keyword evidence="12 17" id="KW-1133">Transmembrane helix</keyword>
<feature type="chain" id="PRO_5044346562" description="dolichyl-diphosphooligosaccharide--protein glycotransferase" evidence="18">
    <location>
        <begin position="27"/>
        <end position="958"/>
    </location>
</feature>